<keyword evidence="13" id="KW-0675">Receptor</keyword>
<dbReference type="PROSITE" id="PS52016">
    <property type="entry name" value="TONB_DEPENDENT_REC_3"/>
    <property type="match status" value="1"/>
</dbReference>
<evidence type="ECO:0000259" key="11">
    <source>
        <dbReference type="Pfam" id="PF00593"/>
    </source>
</evidence>
<gene>
    <name evidence="13" type="ORF">ADFLV_1509</name>
</gene>
<dbReference type="InterPro" id="IPR012910">
    <property type="entry name" value="Plug_dom"/>
</dbReference>
<dbReference type="GO" id="GO:0044718">
    <property type="term" value="P:siderophore transmembrane transport"/>
    <property type="evidence" value="ECO:0007669"/>
    <property type="project" value="TreeGrafter"/>
</dbReference>
<dbReference type="GO" id="GO:0015344">
    <property type="term" value="F:siderophore uptake transmembrane transporter activity"/>
    <property type="evidence" value="ECO:0007669"/>
    <property type="project" value="TreeGrafter"/>
</dbReference>
<comment type="subcellular location">
    <subcellularLocation>
        <location evidence="1 8">Cell outer membrane</location>
        <topology evidence="1 8">Multi-pass membrane protein</topology>
    </subcellularLocation>
</comment>
<keyword evidence="3 8" id="KW-1134">Transmembrane beta strand</keyword>
<evidence type="ECO:0000256" key="1">
    <source>
        <dbReference type="ARBA" id="ARBA00004571"/>
    </source>
</evidence>
<dbReference type="Gene3D" id="2.170.130.10">
    <property type="entry name" value="TonB-dependent receptor, plug domain"/>
    <property type="match status" value="1"/>
</dbReference>
<dbReference type="Gene3D" id="2.40.170.20">
    <property type="entry name" value="TonB-dependent receptor, beta-barrel domain"/>
    <property type="match status" value="1"/>
</dbReference>
<keyword evidence="4 8" id="KW-0812">Transmembrane</keyword>
<keyword evidence="2 8" id="KW-0813">Transport</keyword>
<dbReference type="PANTHER" id="PTHR30069:SF27">
    <property type="entry name" value="BLL4766 PROTEIN"/>
    <property type="match status" value="1"/>
</dbReference>
<dbReference type="Pfam" id="PF07715">
    <property type="entry name" value="Plug"/>
    <property type="match status" value="1"/>
</dbReference>
<dbReference type="InterPro" id="IPR037066">
    <property type="entry name" value="Plug_dom_sf"/>
</dbReference>
<feature type="signal peptide" evidence="10">
    <location>
        <begin position="1"/>
        <end position="22"/>
    </location>
</feature>
<sequence>MQKKLSISLVASFLIATNLFSAQDLETITVNSSAIKSDEKTATFSTEIYTKEDIDKSKSKDIYEFLSSQTSVNVNSYFGNTFSQLLDLRGYGISNGGENLIVLVNGRRMNNIDSTPQLLSSIPIDSIEKIEILKGTGSVQFGDGANAGVINIITNGINESYIKAYVGNNGVKNGTLSFGHSFDKVIINGYTDYSSTDGNIYNSNDEKNDNYNKNKKISVTYFPIDELELNLSRSYSNMNTKYGSSITLDDYENNINRTSYFTEQYFRSYVTSVGAKYNINNNLSLELDFNDENKLSRYSSGWASNYDYKSFGSKLNYNYEDLKIAVGIDGFNGDRISSSDITTKDNKAVFISAEYNITDDLKISSGVRRENVEYKYQPNSGSSLEEDDYLNAYDVGVNYILDEKSSIFANYNRSYQAPDIDKFFTYGSFNNFIEPSKVHNYTVGYNNILQNNKFKFSIFRADLKNEIYYYNTGSWLTSFNTNIDKSHKYGLEIFDKYLINENLYTSFNYSYIIAKIDEENEGNGAYNGKYLPGVSKHNITVNLGYNINNINTILSHTYKSSAYASNDFENNFTQKQEVYNSTDFTISYTYQNLELFGKIQNIFDEKNGMWIRDDAIYPINFETTYYAGMKVKF</sequence>
<evidence type="ECO:0000256" key="4">
    <source>
        <dbReference type="ARBA" id="ARBA00022692"/>
    </source>
</evidence>
<dbReference type="InterPro" id="IPR000531">
    <property type="entry name" value="Beta-barrel_TonB"/>
</dbReference>
<evidence type="ECO:0000256" key="9">
    <source>
        <dbReference type="RuleBase" id="RU003357"/>
    </source>
</evidence>
<reference evidence="13 14" key="1">
    <citation type="submission" date="2020-05" db="EMBL/GenBank/DDBJ databases">
        <title>Complete genome sequencing of Campylobacter and Arcobacter type strains.</title>
        <authorList>
            <person name="Miller W.G."/>
            <person name="Yee E."/>
        </authorList>
    </citation>
    <scope>NUCLEOTIDE SEQUENCE [LARGE SCALE GENOMIC DNA]</scope>
    <source>
        <strain evidence="13 14">LMG 25694</strain>
    </source>
</reference>
<dbReference type="RefSeq" id="WP_129011585.1">
    <property type="nucleotide sequence ID" value="NZ_CP053835.1"/>
</dbReference>
<feature type="domain" description="TonB-dependent receptor plug" evidence="12">
    <location>
        <begin position="40"/>
        <end position="149"/>
    </location>
</feature>
<evidence type="ECO:0000256" key="2">
    <source>
        <dbReference type="ARBA" id="ARBA00022448"/>
    </source>
</evidence>
<name>A0AAE7BEC0_9BACT</name>
<evidence type="ECO:0000256" key="3">
    <source>
        <dbReference type="ARBA" id="ARBA00022452"/>
    </source>
</evidence>
<evidence type="ECO:0000256" key="6">
    <source>
        <dbReference type="ARBA" id="ARBA00023136"/>
    </source>
</evidence>
<keyword evidence="14" id="KW-1185">Reference proteome</keyword>
<dbReference type="EMBL" id="CP053835">
    <property type="protein sequence ID" value="QKF77533.1"/>
    <property type="molecule type" value="Genomic_DNA"/>
</dbReference>
<accession>A0AAE7BEC0</accession>
<keyword evidence="10" id="KW-0732">Signal</keyword>
<feature type="domain" description="TonB-dependent receptor-like beta-barrel" evidence="11">
    <location>
        <begin position="175"/>
        <end position="602"/>
    </location>
</feature>
<evidence type="ECO:0000256" key="10">
    <source>
        <dbReference type="SAM" id="SignalP"/>
    </source>
</evidence>
<keyword evidence="5 9" id="KW-0798">TonB box</keyword>
<dbReference type="Pfam" id="PF00593">
    <property type="entry name" value="TonB_dep_Rec_b-barrel"/>
    <property type="match status" value="1"/>
</dbReference>
<dbReference type="Proteomes" id="UP000503313">
    <property type="component" value="Chromosome"/>
</dbReference>
<feature type="chain" id="PRO_5041919782" evidence="10">
    <location>
        <begin position="23"/>
        <end position="633"/>
    </location>
</feature>
<dbReference type="KEGG" id="adz:ADFLV_1509"/>
<evidence type="ECO:0000256" key="5">
    <source>
        <dbReference type="ARBA" id="ARBA00023077"/>
    </source>
</evidence>
<evidence type="ECO:0000259" key="12">
    <source>
        <dbReference type="Pfam" id="PF07715"/>
    </source>
</evidence>
<dbReference type="GO" id="GO:0009279">
    <property type="term" value="C:cell outer membrane"/>
    <property type="evidence" value="ECO:0007669"/>
    <property type="project" value="UniProtKB-SubCell"/>
</dbReference>
<dbReference type="InterPro" id="IPR036942">
    <property type="entry name" value="Beta-barrel_TonB_sf"/>
</dbReference>
<dbReference type="InterPro" id="IPR039426">
    <property type="entry name" value="TonB-dep_rcpt-like"/>
</dbReference>
<keyword evidence="6 8" id="KW-0472">Membrane</keyword>
<comment type="similarity">
    <text evidence="8 9">Belongs to the TonB-dependent receptor family.</text>
</comment>
<protein>
    <submittedName>
        <fullName evidence="13">TonB-dependent siderophore receptor</fullName>
    </submittedName>
</protein>
<dbReference type="SUPFAM" id="SSF56935">
    <property type="entry name" value="Porins"/>
    <property type="match status" value="1"/>
</dbReference>
<evidence type="ECO:0000313" key="14">
    <source>
        <dbReference type="Proteomes" id="UP000503313"/>
    </source>
</evidence>
<evidence type="ECO:0000256" key="7">
    <source>
        <dbReference type="ARBA" id="ARBA00023237"/>
    </source>
</evidence>
<proteinExistence type="inferred from homology"/>
<organism evidence="13 14">
    <name type="scientific">Arcobacter defluvii</name>
    <dbReference type="NCBI Taxonomy" id="873191"/>
    <lineage>
        <taxon>Bacteria</taxon>
        <taxon>Pseudomonadati</taxon>
        <taxon>Campylobacterota</taxon>
        <taxon>Epsilonproteobacteria</taxon>
        <taxon>Campylobacterales</taxon>
        <taxon>Arcobacteraceae</taxon>
        <taxon>Arcobacter</taxon>
    </lineage>
</organism>
<evidence type="ECO:0000256" key="8">
    <source>
        <dbReference type="PROSITE-ProRule" id="PRU01360"/>
    </source>
</evidence>
<dbReference type="AlphaFoldDB" id="A0AAE7BEC0"/>
<evidence type="ECO:0000313" key="13">
    <source>
        <dbReference type="EMBL" id="QKF77533.1"/>
    </source>
</evidence>
<keyword evidence="7 8" id="KW-0998">Cell outer membrane</keyword>
<dbReference type="PANTHER" id="PTHR30069">
    <property type="entry name" value="TONB-DEPENDENT OUTER MEMBRANE RECEPTOR"/>
    <property type="match status" value="1"/>
</dbReference>